<reference evidence="8" key="1">
    <citation type="submission" date="2018-08" db="EMBL/GenBank/DDBJ databases">
        <title>Thalassotalea euphylliae genome.</title>
        <authorList>
            <person name="Summers S."/>
            <person name="Rice S.A."/>
            <person name="Freckelton M.L."/>
            <person name="Nedved B.T."/>
            <person name="Hadfield M.G."/>
        </authorList>
    </citation>
    <scope>NUCLEOTIDE SEQUENCE [LARGE SCALE GENOMIC DNA]</scope>
    <source>
        <strain evidence="8">H3</strain>
    </source>
</reference>
<dbReference type="PRINTS" id="PR01433">
    <property type="entry name" value="POLYCYSTIN2"/>
</dbReference>
<keyword evidence="4 5" id="KW-0472">Membrane</keyword>
<keyword evidence="2 5" id="KW-0812">Transmembrane</keyword>
<comment type="caution">
    <text evidence="7">The sequence shown here is derived from an EMBL/GenBank/DDBJ whole genome shotgun (WGS) entry which is preliminary data.</text>
</comment>
<sequence>MKTGTIFSLQRRLKEIDSSKWFQGIVIAVIILSALLVGAKTHNLPPEGIVVLAILDVAVTVFFVIELVIRFLAYPKKSEFFKSGWNIFDTIIVIGSLIPAGGSGVLIARLLRVFRVLRLVSMVPELRLLINALIKAIPRMGYIGLLMFVIFYIYAAIGSIVFADINEVLWGDVSIAMLTLFRVATFEDWTDVMYETMAVYPISWVFYLTFIFLTAFIFLNMMVGTILEVMSEEHENFRAESHGESKQGGEPASRAQIEALHAEIAELKALIKEGTLTNQQSKSS</sequence>
<dbReference type="Gene3D" id="1.20.120.350">
    <property type="entry name" value="Voltage-gated potassium channels. Chain C"/>
    <property type="match status" value="1"/>
</dbReference>
<evidence type="ECO:0000313" key="7">
    <source>
        <dbReference type="EMBL" id="REL32425.1"/>
    </source>
</evidence>
<evidence type="ECO:0000256" key="2">
    <source>
        <dbReference type="ARBA" id="ARBA00022692"/>
    </source>
</evidence>
<feature type="transmembrane region" description="Helical" evidence="5">
    <location>
        <begin position="204"/>
        <end position="227"/>
    </location>
</feature>
<keyword evidence="3 5" id="KW-1133">Transmembrane helix</keyword>
<keyword evidence="8" id="KW-1185">Reference proteome</keyword>
<evidence type="ECO:0000313" key="8">
    <source>
        <dbReference type="Proteomes" id="UP000256899"/>
    </source>
</evidence>
<evidence type="ECO:0000256" key="4">
    <source>
        <dbReference type="ARBA" id="ARBA00023136"/>
    </source>
</evidence>
<dbReference type="AlphaFoldDB" id="A0A3E0U8J9"/>
<dbReference type="EMBL" id="QUOT01000001">
    <property type="protein sequence ID" value="REL32425.1"/>
    <property type="molecule type" value="Genomic_DNA"/>
</dbReference>
<accession>A0A3E0U8J9</accession>
<organism evidence="7 8">
    <name type="scientific">Thalassotalea euphylliae</name>
    <dbReference type="NCBI Taxonomy" id="1655234"/>
    <lineage>
        <taxon>Bacteria</taxon>
        <taxon>Pseudomonadati</taxon>
        <taxon>Pseudomonadota</taxon>
        <taxon>Gammaproteobacteria</taxon>
        <taxon>Alteromonadales</taxon>
        <taxon>Colwelliaceae</taxon>
        <taxon>Thalassotalea</taxon>
    </lineage>
</organism>
<dbReference type="InterPro" id="IPR043203">
    <property type="entry name" value="VGCC_Ca_Na"/>
</dbReference>
<evidence type="ECO:0000259" key="6">
    <source>
        <dbReference type="Pfam" id="PF00520"/>
    </source>
</evidence>
<protein>
    <submittedName>
        <fullName evidence="7">Ion transporter</fullName>
    </submittedName>
</protein>
<dbReference type="InterPro" id="IPR005821">
    <property type="entry name" value="Ion_trans_dom"/>
</dbReference>
<dbReference type="Proteomes" id="UP000256899">
    <property type="component" value="Unassembled WGS sequence"/>
</dbReference>
<dbReference type="Gene3D" id="1.10.287.70">
    <property type="match status" value="1"/>
</dbReference>
<proteinExistence type="predicted"/>
<evidence type="ECO:0000256" key="1">
    <source>
        <dbReference type="ARBA" id="ARBA00004141"/>
    </source>
</evidence>
<dbReference type="RefSeq" id="WP_116017976.1">
    <property type="nucleotide sequence ID" value="NZ_QUOT01000001.1"/>
</dbReference>
<dbReference type="InterPro" id="IPR027359">
    <property type="entry name" value="Volt_channel_dom_sf"/>
</dbReference>
<gene>
    <name evidence="7" type="ORF">DXX94_17845</name>
</gene>
<dbReference type="Pfam" id="PF00520">
    <property type="entry name" value="Ion_trans"/>
    <property type="match status" value="1"/>
</dbReference>
<name>A0A3E0U8J9_9GAMM</name>
<evidence type="ECO:0000256" key="3">
    <source>
        <dbReference type="ARBA" id="ARBA00022989"/>
    </source>
</evidence>
<dbReference type="GO" id="GO:0005509">
    <property type="term" value="F:calcium ion binding"/>
    <property type="evidence" value="ECO:0007669"/>
    <property type="project" value="InterPro"/>
</dbReference>
<feature type="domain" description="Ion transport" evidence="6">
    <location>
        <begin position="19"/>
        <end position="235"/>
    </location>
</feature>
<feature type="transmembrane region" description="Helical" evidence="5">
    <location>
        <begin position="85"/>
        <end position="107"/>
    </location>
</feature>
<comment type="subcellular location">
    <subcellularLocation>
        <location evidence="1">Membrane</location>
        <topology evidence="1">Multi-pass membrane protein</topology>
    </subcellularLocation>
</comment>
<dbReference type="GO" id="GO:0001518">
    <property type="term" value="C:voltage-gated sodium channel complex"/>
    <property type="evidence" value="ECO:0007669"/>
    <property type="project" value="TreeGrafter"/>
</dbReference>
<evidence type="ECO:0000256" key="5">
    <source>
        <dbReference type="SAM" id="Phobius"/>
    </source>
</evidence>
<dbReference type="SUPFAM" id="SSF81324">
    <property type="entry name" value="Voltage-gated potassium channels"/>
    <property type="match status" value="1"/>
</dbReference>
<feature type="transmembrane region" description="Helical" evidence="5">
    <location>
        <begin position="21"/>
        <end position="39"/>
    </location>
</feature>
<dbReference type="PANTHER" id="PTHR10037:SF62">
    <property type="entry name" value="SODIUM CHANNEL PROTEIN 60E"/>
    <property type="match status" value="1"/>
</dbReference>
<feature type="transmembrane region" description="Helical" evidence="5">
    <location>
        <begin position="142"/>
        <end position="163"/>
    </location>
</feature>
<dbReference type="InterPro" id="IPR003915">
    <property type="entry name" value="PKD_2"/>
</dbReference>
<dbReference type="GO" id="GO:0005248">
    <property type="term" value="F:voltage-gated sodium channel activity"/>
    <property type="evidence" value="ECO:0007669"/>
    <property type="project" value="TreeGrafter"/>
</dbReference>
<dbReference type="PANTHER" id="PTHR10037">
    <property type="entry name" value="VOLTAGE-GATED CATION CHANNEL CALCIUM AND SODIUM"/>
    <property type="match status" value="1"/>
</dbReference>
<feature type="transmembrane region" description="Helical" evidence="5">
    <location>
        <begin position="51"/>
        <end position="73"/>
    </location>
</feature>